<sequence length="114" mass="12656">MSDIDVLRAAKAVKAAQSDVDLHLACMEKGDDSSERADAYASAHIRLMEKRAELIELAKQSEFTDYVARANVIHLTYTDQRTLCYLPVDIATTNEMHLVSCTDCLTVHGANTLR</sequence>
<gene>
    <name evidence="1" type="ORF">ACFYU5_19250</name>
</gene>
<dbReference type="RefSeq" id="WP_387396118.1">
    <property type="nucleotide sequence ID" value="NZ_JBIAMT010000003.1"/>
</dbReference>
<dbReference type="EMBL" id="JBIAMT010000003">
    <property type="protein sequence ID" value="MFF0498551.1"/>
    <property type="molecule type" value="Genomic_DNA"/>
</dbReference>
<protein>
    <submittedName>
        <fullName evidence="1">Uncharacterized protein</fullName>
    </submittedName>
</protein>
<evidence type="ECO:0000313" key="1">
    <source>
        <dbReference type="EMBL" id="MFF0498551.1"/>
    </source>
</evidence>
<keyword evidence="2" id="KW-1185">Reference proteome</keyword>
<proteinExistence type="predicted"/>
<reference evidence="1 2" key="1">
    <citation type="submission" date="2024-10" db="EMBL/GenBank/DDBJ databases">
        <title>The Natural Products Discovery Center: Release of the First 8490 Sequenced Strains for Exploring Actinobacteria Biosynthetic Diversity.</title>
        <authorList>
            <person name="Kalkreuter E."/>
            <person name="Kautsar S.A."/>
            <person name="Yang D."/>
            <person name="Bader C.D."/>
            <person name="Teijaro C.N."/>
            <person name="Fluegel L."/>
            <person name="Davis C.M."/>
            <person name="Simpson J.R."/>
            <person name="Lauterbach L."/>
            <person name="Steele A.D."/>
            <person name="Gui C."/>
            <person name="Meng S."/>
            <person name="Li G."/>
            <person name="Viehrig K."/>
            <person name="Ye F."/>
            <person name="Su P."/>
            <person name="Kiefer A.F."/>
            <person name="Nichols A."/>
            <person name="Cepeda A.J."/>
            <person name="Yan W."/>
            <person name="Fan B."/>
            <person name="Jiang Y."/>
            <person name="Adhikari A."/>
            <person name="Zheng C.-J."/>
            <person name="Schuster L."/>
            <person name="Cowan T.M."/>
            <person name="Smanski M.J."/>
            <person name="Chevrette M.G."/>
            <person name="De Carvalho L.P.S."/>
            <person name="Shen B."/>
        </authorList>
    </citation>
    <scope>NUCLEOTIDE SEQUENCE [LARGE SCALE GENOMIC DNA]</scope>
    <source>
        <strain evidence="1 2">NPDC004119</strain>
    </source>
</reference>
<name>A0ABW6P5Y1_9NOCA</name>
<organism evidence="1 2">
    <name type="scientific">Nocardia aobensis</name>
    <dbReference type="NCBI Taxonomy" id="257277"/>
    <lineage>
        <taxon>Bacteria</taxon>
        <taxon>Bacillati</taxon>
        <taxon>Actinomycetota</taxon>
        <taxon>Actinomycetes</taxon>
        <taxon>Mycobacteriales</taxon>
        <taxon>Nocardiaceae</taxon>
        <taxon>Nocardia</taxon>
    </lineage>
</organism>
<accession>A0ABW6P5Y1</accession>
<evidence type="ECO:0000313" key="2">
    <source>
        <dbReference type="Proteomes" id="UP001601442"/>
    </source>
</evidence>
<dbReference type="Proteomes" id="UP001601442">
    <property type="component" value="Unassembled WGS sequence"/>
</dbReference>
<comment type="caution">
    <text evidence="1">The sequence shown here is derived from an EMBL/GenBank/DDBJ whole genome shotgun (WGS) entry which is preliminary data.</text>
</comment>